<dbReference type="InterPro" id="IPR010979">
    <property type="entry name" value="Ribosomal_uS13-like_H2TH"/>
</dbReference>
<reference evidence="6" key="1">
    <citation type="submission" date="2025-08" db="UniProtKB">
        <authorList>
            <consortium name="RefSeq"/>
        </authorList>
    </citation>
    <scope>IDENTIFICATION</scope>
    <source>
        <tissue evidence="6">Seedling</tissue>
    </source>
</reference>
<dbReference type="Gene3D" id="4.10.910.10">
    <property type="entry name" value="30s ribosomal protein s13, domain 2"/>
    <property type="match status" value="1"/>
</dbReference>
<dbReference type="Proteomes" id="UP001652623">
    <property type="component" value="Chromosome 5"/>
</dbReference>
<proteinExistence type="inferred from homology"/>
<dbReference type="PANTHER" id="PTHR10871">
    <property type="entry name" value="30S RIBOSOMAL PROTEIN S13/40S RIBOSOMAL PROTEIN S18"/>
    <property type="match status" value="1"/>
</dbReference>
<dbReference type="InterPro" id="IPR018269">
    <property type="entry name" value="Ribosomal_uS13_CS"/>
</dbReference>
<dbReference type="GO" id="GO:0005739">
    <property type="term" value="C:mitochondrion"/>
    <property type="evidence" value="ECO:0007669"/>
    <property type="project" value="TreeGrafter"/>
</dbReference>
<keyword evidence="5" id="KW-1185">Reference proteome</keyword>
<accession>A0A6P4BGB6</accession>
<dbReference type="Gene3D" id="1.10.8.50">
    <property type="match status" value="1"/>
</dbReference>
<name>A0A6P4BGB6_ZIZJJ</name>
<dbReference type="GO" id="GO:0003735">
    <property type="term" value="F:structural constituent of ribosome"/>
    <property type="evidence" value="ECO:0007669"/>
    <property type="project" value="InterPro"/>
</dbReference>
<feature type="region of interest" description="Disordered" evidence="4">
    <location>
        <begin position="140"/>
        <end position="160"/>
    </location>
</feature>
<dbReference type="KEGG" id="zju:107435007"/>
<dbReference type="SUPFAM" id="SSF46946">
    <property type="entry name" value="S13-like H2TH domain"/>
    <property type="match status" value="1"/>
</dbReference>
<dbReference type="GO" id="GO:0003723">
    <property type="term" value="F:RNA binding"/>
    <property type="evidence" value="ECO:0007669"/>
    <property type="project" value="InterPro"/>
</dbReference>
<evidence type="ECO:0000256" key="3">
    <source>
        <dbReference type="ARBA" id="ARBA00023274"/>
    </source>
</evidence>
<evidence type="ECO:0000256" key="1">
    <source>
        <dbReference type="ARBA" id="ARBA00008080"/>
    </source>
</evidence>
<protein>
    <submittedName>
        <fullName evidence="6">Small ribosomal subunit protein uS13m isoform X1</fullName>
    </submittedName>
</protein>
<evidence type="ECO:0000313" key="5">
    <source>
        <dbReference type="Proteomes" id="UP001652623"/>
    </source>
</evidence>
<comment type="similarity">
    <text evidence="1">Belongs to the universal ribosomal protein uS13 family.</text>
</comment>
<dbReference type="InterPro" id="IPR027437">
    <property type="entry name" value="Rbsml_uS13_C"/>
</dbReference>
<dbReference type="GO" id="GO:0006412">
    <property type="term" value="P:translation"/>
    <property type="evidence" value="ECO:0007669"/>
    <property type="project" value="InterPro"/>
</dbReference>
<dbReference type="GO" id="GO:0015935">
    <property type="term" value="C:small ribosomal subunit"/>
    <property type="evidence" value="ECO:0007669"/>
    <property type="project" value="TreeGrafter"/>
</dbReference>
<organism evidence="5 6">
    <name type="scientific">Ziziphus jujuba</name>
    <name type="common">Chinese jujube</name>
    <name type="synonym">Ziziphus sativa</name>
    <dbReference type="NCBI Taxonomy" id="326968"/>
    <lineage>
        <taxon>Eukaryota</taxon>
        <taxon>Viridiplantae</taxon>
        <taxon>Streptophyta</taxon>
        <taxon>Embryophyta</taxon>
        <taxon>Tracheophyta</taxon>
        <taxon>Spermatophyta</taxon>
        <taxon>Magnoliopsida</taxon>
        <taxon>eudicotyledons</taxon>
        <taxon>Gunneridae</taxon>
        <taxon>Pentapetalae</taxon>
        <taxon>rosids</taxon>
        <taxon>fabids</taxon>
        <taxon>Rosales</taxon>
        <taxon>Rhamnaceae</taxon>
        <taxon>Paliureae</taxon>
        <taxon>Ziziphus</taxon>
    </lineage>
</organism>
<dbReference type="Pfam" id="PF00416">
    <property type="entry name" value="Ribosomal_S13"/>
    <property type="match status" value="1"/>
</dbReference>
<dbReference type="RefSeq" id="XP_015902027.2">
    <property type="nucleotide sequence ID" value="XM_016046541.4"/>
</dbReference>
<dbReference type="AlphaFoldDB" id="A0A6P4BGB6"/>
<evidence type="ECO:0000313" key="6">
    <source>
        <dbReference type="RefSeq" id="XP_015902027.2"/>
    </source>
</evidence>
<dbReference type="PROSITE" id="PS00646">
    <property type="entry name" value="RIBOSOMAL_S13_1"/>
    <property type="match status" value="1"/>
</dbReference>
<evidence type="ECO:0000256" key="2">
    <source>
        <dbReference type="ARBA" id="ARBA00022980"/>
    </source>
</evidence>
<dbReference type="PANTHER" id="PTHR10871:SF28">
    <property type="entry name" value="SMALL RIBOSOMAL SUBUNIT PROTEIN US13M"/>
    <property type="match status" value="1"/>
</dbReference>
<dbReference type="InParanoid" id="A0A6P4BGB6"/>
<dbReference type="InterPro" id="IPR001892">
    <property type="entry name" value="Ribosomal_uS13"/>
</dbReference>
<keyword evidence="3" id="KW-0687">Ribonucleoprotein</keyword>
<dbReference type="GeneID" id="107435007"/>
<evidence type="ECO:0000256" key="4">
    <source>
        <dbReference type="SAM" id="MobiDB-lite"/>
    </source>
</evidence>
<feature type="compositionally biased region" description="Basic residues" evidence="4">
    <location>
        <begin position="140"/>
        <end position="150"/>
    </location>
</feature>
<dbReference type="HAMAP" id="MF_01315">
    <property type="entry name" value="Ribosomal_uS13"/>
    <property type="match status" value="1"/>
</dbReference>
<sequence length="160" mass="18043">MLGLRGSASILSDISLRLRQSISLRLLQFNGGIIRAQCISIKAGMEIPDNKRLEYALPYIHGIGLHRARQILSELNMEKSKLAKDLTKREVVALGQQLSKYILGRELVGCVQRDIGRLRDIQCYRGTRHGDKLPCRGQRTHTNARTKKCKPTIPSLSRNL</sequence>
<dbReference type="PROSITE" id="PS50159">
    <property type="entry name" value="RIBOSOMAL_S13_2"/>
    <property type="match status" value="1"/>
</dbReference>
<gene>
    <name evidence="6" type="primary">LOC107435007</name>
</gene>
<keyword evidence="2" id="KW-0689">Ribosomal protein</keyword>